<keyword evidence="4" id="KW-0041">Annexin</keyword>
<protein>
    <recommendedName>
        <fullName evidence="8">Annexin</fullName>
    </recommendedName>
</protein>
<dbReference type="PANTHER" id="PTHR10502:SF104">
    <property type="entry name" value="ANNEXIN D1"/>
    <property type="match status" value="1"/>
</dbReference>
<evidence type="ECO:0000313" key="7">
    <source>
        <dbReference type="Proteomes" id="UP000289738"/>
    </source>
</evidence>
<evidence type="ECO:0008006" key="8">
    <source>
        <dbReference type="Google" id="ProtNLM"/>
    </source>
</evidence>
<dbReference type="FunFam" id="1.10.220.10:FF:000006">
    <property type="entry name" value="Annexin"/>
    <property type="match status" value="1"/>
</dbReference>
<keyword evidence="3" id="KW-0106">Calcium</keyword>
<dbReference type="GO" id="GO:0005509">
    <property type="term" value="F:calcium ion binding"/>
    <property type="evidence" value="ECO:0007669"/>
    <property type="project" value="InterPro"/>
</dbReference>
<dbReference type="GO" id="GO:0009651">
    <property type="term" value="P:response to salt stress"/>
    <property type="evidence" value="ECO:0007669"/>
    <property type="project" value="TreeGrafter"/>
</dbReference>
<keyword evidence="2" id="KW-0677">Repeat</keyword>
<dbReference type="PROSITE" id="PS51897">
    <property type="entry name" value="ANNEXIN_2"/>
    <property type="match status" value="1"/>
</dbReference>
<evidence type="ECO:0000256" key="1">
    <source>
        <dbReference type="ARBA" id="ARBA00022723"/>
    </source>
</evidence>
<proteinExistence type="predicted"/>
<dbReference type="GO" id="GO:0009414">
    <property type="term" value="P:response to water deprivation"/>
    <property type="evidence" value="ECO:0007669"/>
    <property type="project" value="TreeGrafter"/>
</dbReference>
<dbReference type="Pfam" id="PF00191">
    <property type="entry name" value="Annexin"/>
    <property type="match status" value="1"/>
</dbReference>
<name>A0A444ZP50_ARAHY</name>
<dbReference type="PANTHER" id="PTHR10502">
    <property type="entry name" value="ANNEXIN"/>
    <property type="match status" value="1"/>
</dbReference>
<evidence type="ECO:0000256" key="2">
    <source>
        <dbReference type="ARBA" id="ARBA00022737"/>
    </source>
</evidence>
<evidence type="ECO:0000256" key="3">
    <source>
        <dbReference type="ARBA" id="ARBA00022837"/>
    </source>
</evidence>
<dbReference type="SUPFAM" id="SSF47874">
    <property type="entry name" value="Annexin"/>
    <property type="match status" value="1"/>
</dbReference>
<dbReference type="SMART" id="SM00335">
    <property type="entry name" value="ANX"/>
    <property type="match status" value="1"/>
</dbReference>
<evidence type="ECO:0000256" key="5">
    <source>
        <dbReference type="ARBA" id="ARBA00023302"/>
    </source>
</evidence>
<evidence type="ECO:0000313" key="6">
    <source>
        <dbReference type="EMBL" id="RYR15905.1"/>
    </source>
</evidence>
<dbReference type="Gene3D" id="1.10.220.10">
    <property type="entry name" value="Annexin"/>
    <property type="match status" value="1"/>
</dbReference>
<reference evidence="6 7" key="1">
    <citation type="submission" date="2019-01" db="EMBL/GenBank/DDBJ databases">
        <title>Sequencing of cultivated peanut Arachis hypogaea provides insights into genome evolution and oil improvement.</title>
        <authorList>
            <person name="Chen X."/>
        </authorList>
    </citation>
    <scope>NUCLEOTIDE SEQUENCE [LARGE SCALE GENOMIC DNA]</scope>
    <source>
        <strain evidence="7">cv. Fuhuasheng</strain>
        <tissue evidence="6">Leaves</tissue>
    </source>
</reference>
<dbReference type="GO" id="GO:0005886">
    <property type="term" value="C:plasma membrane"/>
    <property type="evidence" value="ECO:0007669"/>
    <property type="project" value="TreeGrafter"/>
</dbReference>
<dbReference type="STRING" id="3818.A0A444ZP50"/>
<dbReference type="GO" id="GO:0009408">
    <property type="term" value="P:response to heat"/>
    <property type="evidence" value="ECO:0007669"/>
    <property type="project" value="TreeGrafter"/>
</dbReference>
<dbReference type="AlphaFoldDB" id="A0A444ZP50"/>
<organism evidence="6 7">
    <name type="scientific">Arachis hypogaea</name>
    <name type="common">Peanut</name>
    <dbReference type="NCBI Taxonomy" id="3818"/>
    <lineage>
        <taxon>Eukaryota</taxon>
        <taxon>Viridiplantae</taxon>
        <taxon>Streptophyta</taxon>
        <taxon>Embryophyta</taxon>
        <taxon>Tracheophyta</taxon>
        <taxon>Spermatophyta</taxon>
        <taxon>Magnoliopsida</taxon>
        <taxon>eudicotyledons</taxon>
        <taxon>Gunneridae</taxon>
        <taxon>Pentapetalae</taxon>
        <taxon>rosids</taxon>
        <taxon>fabids</taxon>
        <taxon>Fabales</taxon>
        <taxon>Fabaceae</taxon>
        <taxon>Papilionoideae</taxon>
        <taxon>50 kb inversion clade</taxon>
        <taxon>dalbergioids sensu lato</taxon>
        <taxon>Dalbergieae</taxon>
        <taxon>Pterocarpus clade</taxon>
        <taxon>Arachis</taxon>
    </lineage>
</organism>
<dbReference type="InterPro" id="IPR037104">
    <property type="entry name" value="Annexin_sf"/>
</dbReference>
<dbReference type="EMBL" id="SDMP01000014">
    <property type="protein sequence ID" value="RYR15905.1"/>
    <property type="molecule type" value="Genomic_DNA"/>
</dbReference>
<dbReference type="Proteomes" id="UP000289738">
    <property type="component" value="Chromosome B04"/>
</dbReference>
<gene>
    <name evidence="6" type="ORF">Ahy_B04g072853</name>
</gene>
<dbReference type="GO" id="GO:0005737">
    <property type="term" value="C:cytoplasm"/>
    <property type="evidence" value="ECO:0007669"/>
    <property type="project" value="TreeGrafter"/>
</dbReference>
<dbReference type="GO" id="GO:0009409">
    <property type="term" value="P:response to cold"/>
    <property type="evidence" value="ECO:0007669"/>
    <property type="project" value="TreeGrafter"/>
</dbReference>
<dbReference type="InterPro" id="IPR018502">
    <property type="entry name" value="Annexin_repeat"/>
</dbReference>
<keyword evidence="1" id="KW-0479">Metal-binding</keyword>
<accession>A0A444ZP50</accession>
<comment type="caution">
    <text evidence="6">The sequence shown here is derived from an EMBL/GenBank/DDBJ whole genome shotgun (WGS) entry which is preliminary data.</text>
</comment>
<dbReference type="GO" id="GO:0001786">
    <property type="term" value="F:phosphatidylserine binding"/>
    <property type="evidence" value="ECO:0007669"/>
    <property type="project" value="TreeGrafter"/>
</dbReference>
<sequence>METELIIGAFTLSSTGTPSVVSPNPSLLALAFPTLTTHGVSQPTEVAFPSSALLFSTLLPRHLAQSSTTFEVLTACIWNCHTATLQWQNPNTKRFACFAQSMYILTGSSPPLEEHSTATKAMTGLLLPALTEPAISTPLLLRSSRERITSLSLNPLNAENHSIKLPGTWLVLLWTLDPAERDAFLANKATKRWTSSNHVLMEIACTRSSDQLLFARKAYHARYKKSLEEDVAHHTTGEFRKCSDFFWSS</sequence>
<keyword evidence="5" id="KW-0111">Calcium/phospholipid-binding</keyword>
<dbReference type="GO" id="GO:0005544">
    <property type="term" value="F:calcium-dependent phospholipid binding"/>
    <property type="evidence" value="ECO:0007669"/>
    <property type="project" value="UniProtKB-KW"/>
</dbReference>
<keyword evidence="7" id="KW-1185">Reference proteome</keyword>
<evidence type="ECO:0000256" key="4">
    <source>
        <dbReference type="ARBA" id="ARBA00023216"/>
    </source>
</evidence>